<dbReference type="SUPFAM" id="SSF75620">
    <property type="entry name" value="Release factor"/>
    <property type="match status" value="1"/>
</dbReference>
<dbReference type="STRING" id="70415.A0A5S6QED1"/>
<evidence type="ECO:0000259" key="4">
    <source>
        <dbReference type="SMART" id="SM00937"/>
    </source>
</evidence>
<keyword evidence="5" id="KW-1185">Reference proteome</keyword>
<evidence type="ECO:0000256" key="2">
    <source>
        <dbReference type="ARBA" id="ARBA00022481"/>
    </source>
</evidence>
<evidence type="ECO:0000256" key="3">
    <source>
        <dbReference type="ARBA" id="ARBA00022917"/>
    </source>
</evidence>
<dbReference type="InterPro" id="IPR045853">
    <property type="entry name" value="Pep_chain_release_fac_I_sf"/>
</dbReference>
<proteinExistence type="inferred from homology"/>
<reference evidence="6" key="1">
    <citation type="submission" date="2019-12" db="UniProtKB">
        <authorList>
            <consortium name="WormBaseParasite"/>
        </authorList>
    </citation>
    <scope>IDENTIFICATION</scope>
</reference>
<dbReference type="Pfam" id="PF03462">
    <property type="entry name" value="PCRF"/>
    <property type="match status" value="1"/>
</dbReference>
<dbReference type="InterPro" id="IPR050057">
    <property type="entry name" value="Prokaryotic/Mito_RF"/>
</dbReference>
<dbReference type="Gene3D" id="3.30.70.1660">
    <property type="match status" value="1"/>
</dbReference>
<keyword evidence="3" id="KW-0648">Protein biosynthesis</keyword>
<dbReference type="Proteomes" id="UP000046395">
    <property type="component" value="Unassembled WGS sequence"/>
</dbReference>
<protein>
    <submittedName>
        <fullName evidence="6">PCRF domain-containing protein</fullName>
    </submittedName>
</protein>
<name>A0A5S6QED1_TRIMR</name>
<comment type="similarity">
    <text evidence="1">Belongs to the prokaryotic/mitochondrial release factor family.</text>
</comment>
<dbReference type="GO" id="GO:0003747">
    <property type="term" value="F:translation release factor activity"/>
    <property type="evidence" value="ECO:0007669"/>
    <property type="project" value="InterPro"/>
</dbReference>
<dbReference type="InterPro" id="IPR005139">
    <property type="entry name" value="PCRF"/>
</dbReference>
<dbReference type="PANTHER" id="PTHR43804:SF7">
    <property type="entry name" value="LD18447P"/>
    <property type="match status" value="1"/>
</dbReference>
<dbReference type="InterPro" id="IPR000352">
    <property type="entry name" value="Pep_chain_release_fac_I"/>
</dbReference>
<sequence>MGLQHLPCLQAARTGWSVYGGKFVIEEEEAEISKAEISLERPSRCGERPLLSHFRRTLLLADESKPVLVILRSRLSEYESKKKDLGFLENLCDVASTDLERKAISSEICEVLKHLHAIEEQFFDSILLENAYDSENELLIEVSAGVGGAESCLFAAELFNMYQQYAIYKNWSTDVLHMGEANLGGVRSVSFSVTGERAFNFLQFEGGVHRVQRVPITETAGRIHTSTATVAVLAMPRESALVVNPKDVKVETFRASSKGGQNVNKVESAVRLCHVPTGIHVECQVERQQELNKKKAMQKLVAILHERSRRDQLREIDRKRKAQIGSASRSEKIRTYNFPDDRVTDHRTKHSSKHVDRILGGGPELDALLINLQMYSRHLRLEALLSWCLENFKNEVH</sequence>
<dbReference type="PANTHER" id="PTHR43804">
    <property type="entry name" value="LD18447P"/>
    <property type="match status" value="1"/>
</dbReference>
<evidence type="ECO:0000313" key="5">
    <source>
        <dbReference type="Proteomes" id="UP000046395"/>
    </source>
</evidence>
<dbReference type="Pfam" id="PF00472">
    <property type="entry name" value="RF-1"/>
    <property type="match status" value="1"/>
</dbReference>
<dbReference type="AlphaFoldDB" id="A0A5S6QED1"/>
<evidence type="ECO:0000256" key="1">
    <source>
        <dbReference type="ARBA" id="ARBA00010835"/>
    </source>
</evidence>
<organism evidence="5 6">
    <name type="scientific">Trichuris muris</name>
    <name type="common">Mouse whipworm</name>
    <dbReference type="NCBI Taxonomy" id="70415"/>
    <lineage>
        <taxon>Eukaryota</taxon>
        <taxon>Metazoa</taxon>
        <taxon>Ecdysozoa</taxon>
        <taxon>Nematoda</taxon>
        <taxon>Enoplea</taxon>
        <taxon>Dorylaimia</taxon>
        <taxon>Trichinellida</taxon>
        <taxon>Trichuridae</taxon>
        <taxon>Trichuris</taxon>
    </lineage>
</organism>
<feature type="domain" description="Peptide chain release factor" evidence="4">
    <location>
        <begin position="93"/>
        <end position="205"/>
    </location>
</feature>
<evidence type="ECO:0000313" key="6">
    <source>
        <dbReference type="WBParaSite" id="TMUE_1000005277.1"/>
    </source>
</evidence>
<accession>A0A5S6QED1</accession>
<dbReference type="Gene3D" id="3.30.160.20">
    <property type="match status" value="1"/>
</dbReference>
<dbReference type="WBParaSite" id="TMUE_1000005277.1">
    <property type="protein sequence ID" value="TMUE_1000005277.1"/>
    <property type="gene ID" value="WBGene00287837"/>
</dbReference>
<dbReference type="GO" id="GO:0005737">
    <property type="term" value="C:cytoplasm"/>
    <property type="evidence" value="ECO:0007669"/>
    <property type="project" value="UniProtKB-ARBA"/>
</dbReference>
<dbReference type="SMART" id="SM00937">
    <property type="entry name" value="PCRF"/>
    <property type="match status" value="1"/>
</dbReference>
<keyword evidence="2" id="KW-0488">Methylation</keyword>